<dbReference type="Proteomes" id="UP001056120">
    <property type="component" value="Linkage Group LG19"/>
</dbReference>
<comment type="caution">
    <text evidence="1">The sequence shown here is derived from an EMBL/GenBank/DDBJ whole genome shotgun (WGS) entry which is preliminary data.</text>
</comment>
<accession>A0ACB9DEF6</accession>
<protein>
    <submittedName>
        <fullName evidence="1">Uncharacterized protein</fullName>
    </submittedName>
</protein>
<keyword evidence="2" id="KW-1185">Reference proteome</keyword>
<reference evidence="1 2" key="2">
    <citation type="journal article" date="2022" name="Mol. Ecol. Resour.">
        <title>The genomes of chicory, endive, great burdock and yacon provide insights into Asteraceae paleo-polyploidization history and plant inulin production.</title>
        <authorList>
            <person name="Fan W."/>
            <person name="Wang S."/>
            <person name="Wang H."/>
            <person name="Wang A."/>
            <person name="Jiang F."/>
            <person name="Liu H."/>
            <person name="Zhao H."/>
            <person name="Xu D."/>
            <person name="Zhang Y."/>
        </authorList>
    </citation>
    <scope>NUCLEOTIDE SEQUENCE [LARGE SCALE GENOMIC DNA]</scope>
    <source>
        <strain evidence="2">cv. Yunnan</strain>
        <tissue evidence="1">Leaves</tissue>
    </source>
</reference>
<evidence type="ECO:0000313" key="1">
    <source>
        <dbReference type="EMBL" id="KAI3744871.1"/>
    </source>
</evidence>
<name>A0ACB9DEF6_9ASTR</name>
<organism evidence="1 2">
    <name type="scientific">Smallanthus sonchifolius</name>
    <dbReference type="NCBI Taxonomy" id="185202"/>
    <lineage>
        <taxon>Eukaryota</taxon>
        <taxon>Viridiplantae</taxon>
        <taxon>Streptophyta</taxon>
        <taxon>Embryophyta</taxon>
        <taxon>Tracheophyta</taxon>
        <taxon>Spermatophyta</taxon>
        <taxon>Magnoliopsida</taxon>
        <taxon>eudicotyledons</taxon>
        <taxon>Gunneridae</taxon>
        <taxon>Pentapetalae</taxon>
        <taxon>asterids</taxon>
        <taxon>campanulids</taxon>
        <taxon>Asterales</taxon>
        <taxon>Asteraceae</taxon>
        <taxon>Asteroideae</taxon>
        <taxon>Heliantheae alliance</taxon>
        <taxon>Millerieae</taxon>
        <taxon>Smallanthus</taxon>
    </lineage>
</organism>
<sequence length="97" mass="10619">MDGLRLQLVKGHEAWGSVAKAEAAFYYLSVGGAEEGMWVLLVEQVTMEASVAGRCVFKECEESGGETEEPLMRKQQLTRSTGGIEQQVENVLANILE</sequence>
<reference evidence="2" key="1">
    <citation type="journal article" date="2022" name="Mol. Ecol. Resour.">
        <title>The genomes of chicory, endive, great burdock and yacon provide insights into Asteraceae palaeo-polyploidization history and plant inulin production.</title>
        <authorList>
            <person name="Fan W."/>
            <person name="Wang S."/>
            <person name="Wang H."/>
            <person name="Wang A."/>
            <person name="Jiang F."/>
            <person name="Liu H."/>
            <person name="Zhao H."/>
            <person name="Xu D."/>
            <person name="Zhang Y."/>
        </authorList>
    </citation>
    <scope>NUCLEOTIDE SEQUENCE [LARGE SCALE GENOMIC DNA]</scope>
    <source>
        <strain evidence="2">cv. Yunnan</strain>
    </source>
</reference>
<evidence type="ECO:0000313" key="2">
    <source>
        <dbReference type="Proteomes" id="UP001056120"/>
    </source>
</evidence>
<gene>
    <name evidence="1" type="ORF">L1987_57967</name>
</gene>
<proteinExistence type="predicted"/>
<dbReference type="EMBL" id="CM042036">
    <property type="protein sequence ID" value="KAI3744871.1"/>
    <property type="molecule type" value="Genomic_DNA"/>
</dbReference>